<gene>
    <name evidence="4" type="ORF">D7Y13_38020</name>
</gene>
<feature type="domain" description="Thiopeptide-type bacteriocin biosynthesis" evidence="3">
    <location>
        <begin position="796"/>
        <end position="1067"/>
    </location>
</feature>
<evidence type="ECO:0000313" key="5">
    <source>
        <dbReference type="Proteomes" id="UP000278907"/>
    </source>
</evidence>
<dbReference type="InterPro" id="IPR006827">
    <property type="entry name" value="Lant_deHydtase_N"/>
</dbReference>
<dbReference type="Proteomes" id="UP000278907">
    <property type="component" value="Unassembled WGS sequence"/>
</dbReference>
<dbReference type="EMBL" id="RAWI01000530">
    <property type="protein sequence ID" value="RKH92131.1"/>
    <property type="molecule type" value="Genomic_DNA"/>
</dbReference>
<evidence type="ECO:0000313" key="4">
    <source>
        <dbReference type="EMBL" id="RKH92131.1"/>
    </source>
</evidence>
<name>A0ABX9Q6B5_9BACT</name>
<keyword evidence="5" id="KW-1185">Reference proteome</keyword>
<evidence type="ECO:0000256" key="1">
    <source>
        <dbReference type="SAM" id="MobiDB-lite"/>
    </source>
</evidence>
<dbReference type="Pfam" id="PF04738">
    <property type="entry name" value="Lant_dehydr_N"/>
    <property type="match status" value="1"/>
</dbReference>
<evidence type="ECO:0000259" key="2">
    <source>
        <dbReference type="Pfam" id="PF04738"/>
    </source>
</evidence>
<dbReference type="InterPro" id="IPR023809">
    <property type="entry name" value="Thiopep_bacteriocin_synth_dom"/>
</dbReference>
<sequence>MQMTANFGREPPHRASTDFFVLRTPLLPLHLFSEWASGVELSQLDASLPWAERIEAARRGLRSRLRELLKLPEVHEALLVSSPNLVSSLESWVRTPDGPSGSKVERALVRYLARMTGRATPFGLFAGCSVGQLGRETQLSLQGREAYQRQTRLDMDYLASLLDALQRQGAVRHHPRYFPNSSLYRTAGRFRYVESSQQGTERAYELAAVEATPYLEFVLERARQGARREELAQALAEREGDVSVTEAGEYVDELVTLQVLVSELVPAVTLPDPLREVIAQLGRSPSTAWQAGQLERVHGLLAELDAAGLGQPEARYRAVAACVEELLPPPELSKLVQVDLFKPVVEATLGREVMDELRSAVALLHRISPMRRNPLQKFKEDFLRRYEQQEVPLAEALDEDVGIGFEAASGPAASCSPLLKGLAFPGAPVDTVEWSRAGDLLLERVQQVVRAGGRVLELTDKDIEALSVPERLPLPDAFVVVATLGAASEEGLRQGDFSLLVRLVDGPSGVRLLGRFCHGDEALGSAVRHHLRLEEALRPDALFAEVVHVPAGRVSNVLTRPALRAYEIPYLGRSAVPPEAQIPLGDLLISVREGRLVLRSRKLGREIIPRMTTAHAHRYPHNLAIYRFLGALQTEGHACSLTWRWGALDGAPFLPRVVAGRVVLARARWLLRANVLEELAQGPAHEQVRRMLELRERLGLPRFVLLTDGDNELPVDLENALCVESFLALAARRRVVSLTEMWPAPGELCARGPEGSYLHELIIPFVGRESERKEAPPRPPSSLPAGRRSFPPGSEWLYARLHVGSGLTDRLLLENVAPVVRALMSSGSADQWHFLRYSDPEHHLRLRLRGPPDALLREALPRLHDALDPLLQEGRLKRFQLDTYVREVERYGGSEGVLLAEEFFHVDSEAVLATLEALEGRDGDARWQCALAGMDLLLSDFGFDLDGRHRIASRLRTAYAQEHGAGKRLEAQLSRLARQRRPILEPLLTGQGPPGGASSPGFAALLRRSERLVPVVSRLRELERSGGLSQGLDALAASYLHLHVNRMLRDAPRAHEFVLFDLLERLYASFRARGMRLEPAARMDKERLG</sequence>
<comment type="caution">
    <text evidence="4">The sequence shown here is derived from an EMBL/GenBank/DDBJ whole genome shotgun (WGS) entry which is preliminary data.</text>
</comment>
<evidence type="ECO:0000259" key="3">
    <source>
        <dbReference type="Pfam" id="PF14028"/>
    </source>
</evidence>
<accession>A0ABX9Q6B5</accession>
<dbReference type="NCBIfam" id="TIGR03891">
    <property type="entry name" value="thiopep_ocin"/>
    <property type="match status" value="1"/>
</dbReference>
<feature type="region of interest" description="Disordered" evidence="1">
    <location>
        <begin position="769"/>
        <end position="788"/>
    </location>
</feature>
<protein>
    <submittedName>
        <fullName evidence="4">Lanthionine biosynthesis protein LanB</fullName>
    </submittedName>
</protein>
<dbReference type="Pfam" id="PF14028">
    <property type="entry name" value="Lant_dehydr_C"/>
    <property type="match status" value="1"/>
</dbReference>
<organism evidence="4 5">
    <name type="scientific">Corallococcus praedator</name>
    <dbReference type="NCBI Taxonomy" id="2316724"/>
    <lineage>
        <taxon>Bacteria</taxon>
        <taxon>Pseudomonadati</taxon>
        <taxon>Myxococcota</taxon>
        <taxon>Myxococcia</taxon>
        <taxon>Myxococcales</taxon>
        <taxon>Cystobacterineae</taxon>
        <taxon>Myxococcaceae</taxon>
        <taxon>Corallococcus</taxon>
    </lineage>
</organism>
<feature type="domain" description="Lantibiotic dehydratase N-terminal" evidence="2">
    <location>
        <begin position="71"/>
        <end position="724"/>
    </location>
</feature>
<proteinExistence type="predicted"/>
<reference evidence="4 5" key="1">
    <citation type="submission" date="2018-09" db="EMBL/GenBank/DDBJ databases">
        <authorList>
            <person name="Livingstone P.G."/>
            <person name="Whitworth D.E."/>
        </authorList>
    </citation>
    <scope>NUCLEOTIDE SEQUENCE [LARGE SCALE GENOMIC DNA]</scope>
    <source>
        <strain evidence="4 5">CA031B</strain>
    </source>
</reference>